<dbReference type="AlphaFoldDB" id="S5YEF6"/>
<dbReference type="eggNOG" id="COG2931">
    <property type="taxonomic scope" value="Bacteria"/>
</dbReference>
<reference evidence="2 3" key="1">
    <citation type="journal article" date="2014" name="BMC Genomics">
        <title>Architecture and functions of a multipartite genome of the methylotrophic bacterium Paracoccus aminophilus JCM 7686, containing primary and secondary chromids.</title>
        <authorList>
            <person name="Dziewit L."/>
            <person name="Czarnecki J."/>
            <person name="Wibberg D."/>
            <person name="Radlinska M."/>
            <person name="Mrozek P."/>
            <person name="Szymczak M."/>
            <person name="Schluter A."/>
            <person name="Puhler A."/>
            <person name="Bartosik D."/>
        </authorList>
    </citation>
    <scope>NUCLEOTIDE SEQUENCE [LARGE SCALE GENOMIC DNA]</scope>
    <source>
        <strain evidence="2">JCM 7686</strain>
    </source>
</reference>
<evidence type="ECO:0000313" key="2">
    <source>
        <dbReference type="EMBL" id="AGT09873.1"/>
    </source>
</evidence>
<dbReference type="KEGG" id="pami:JCM7686_2817"/>
<protein>
    <recommendedName>
        <fullName evidence="1">Hedgehog/Intein (Hint) domain-containing protein</fullName>
    </recommendedName>
</protein>
<dbReference type="RefSeq" id="WP_020951511.1">
    <property type="nucleotide sequence ID" value="NC_022041.1"/>
</dbReference>
<dbReference type="EMBL" id="CP006650">
    <property type="protein sequence ID" value="AGT09873.1"/>
    <property type="molecule type" value="Genomic_DNA"/>
</dbReference>
<evidence type="ECO:0000313" key="3">
    <source>
        <dbReference type="Proteomes" id="UP000015480"/>
    </source>
</evidence>
<dbReference type="HOGENOM" id="CLU_052810_1_0_5"/>
<accession>S5YEF6</accession>
<dbReference type="SUPFAM" id="SSF51294">
    <property type="entry name" value="Hedgehog/intein (Hint) domain"/>
    <property type="match status" value="1"/>
</dbReference>
<organism evidence="2 3">
    <name type="scientific">Paracoccus aminophilus JCM 7686</name>
    <dbReference type="NCBI Taxonomy" id="1367847"/>
    <lineage>
        <taxon>Bacteria</taxon>
        <taxon>Pseudomonadati</taxon>
        <taxon>Pseudomonadota</taxon>
        <taxon>Alphaproteobacteria</taxon>
        <taxon>Rhodobacterales</taxon>
        <taxon>Paracoccaceae</taxon>
        <taxon>Paracoccus</taxon>
    </lineage>
</organism>
<sequence>MPTYIVNQLYFGKFQDLDPVEASGTGANIINQTNELSEVPGWGAGVRFGTNALKLLSVTQNDTVREGRTDRLEENDFVNRHSSQGGPMAADTITYNAGSGKVTSALDSTFRWRIEVELFNGTKIMRDATFIQLEDGAILSNFLPSDFQGLQIRAITLVSYLGSNFFGTAPNRSLNNVTVVCFSEEAAIATLDGERRAGDLKVGDTVMTQDHGGQRVRWIHENKLDAGEGAIPERLQPIRIAAGALGQGLPKRDLMVSPQHRMLIRSRIAARMFGASEVLVPAKHLLPHPGIERVEVSRFRYIHFALSRHEIVFAEGAPTESIYPGKVALASMDKEPREELTALFATEGEIGAEPVRPFLKAGEVQRLLTRHHKNRRALLAEH</sequence>
<keyword evidence="3" id="KW-1185">Reference proteome</keyword>
<proteinExistence type="predicted"/>
<dbReference type="STRING" id="1367847.JCM7686_2817"/>
<dbReference type="PATRIC" id="fig|1367847.3.peg.2823"/>
<dbReference type="Pfam" id="PF13403">
    <property type="entry name" value="Hint_2"/>
    <property type="match status" value="1"/>
</dbReference>
<gene>
    <name evidence="2" type="ORF">JCM7686_2817</name>
</gene>
<dbReference type="InterPro" id="IPR036844">
    <property type="entry name" value="Hint_dom_sf"/>
</dbReference>
<dbReference type="OrthoDB" id="6305173at2"/>
<dbReference type="InterPro" id="IPR028992">
    <property type="entry name" value="Hedgehog/Intein_dom"/>
</dbReference>
<name>S5YEF6_PARAH</name>
<evidence type="ECO:0000259" key="1">
    <source>
        <dbReference type="Pfam" id="PF13403"/>
    </source>
</evidence>
<feature type="domain" description="Hedgehog/Intein (Hint)" evidence="1">
    <location>
        <begin position="180"/>
        <end position="325"/>
    </location>
</feature>
<dbReference type="Proteomes" id="UP000015480">
    <property type="component" value="Chromosome"/>
</dbReference>